<comment type="caution">
    <text evidence="1">The sequence shown here is derived from an EMBL/GenBank/DDBJ whole genome shotgun (WGS) entry which is preliminary data.</text>
</comment>
<dbReference type="RefSeq" id="WP_109691169.1">
    <property type="nucleotide sequence ID" value="NZ_QGGL01000024.1"/>
</dbReference>
<accession>A0A316D387</accession>
<dbReference type="Proteomes" id="UP000245634">
    <property type="component" value="Unassembled WGS sequence"/>
</dbReference>
<evidence type="ECO:0000313" key="1">
    <source>
        <dbReference type="EMBL" id="PWK05300.1"/>
    </source>
</evidence>
<keyword evidence="2" id="KW-1185">Reference proteome</keyword>
<dbReference type="OrthoDB" id="9845275at2"/>
<dbReference type="EMBL" id="QGGL01000024">
    <property type="protein sequence ID" value="PWK05300.1"/>
    <property type="molecule type" value="Genomic_DNA"/>
</dbReference>
<dbReference type="AlphaFoldDB" id="A0A316D387"/>
<gene>
    <name evidence="1" type="ORF">C7459_12449</name>
</gene>
<protein>
    <submittedName>
        <fullName evidence="1">Uncharacterized protein</fullName>
    </submittedName>
</protein>
<reference evidence="1 2" key="1">
    <citation type="submission" date="2018-05" db="EMBL/GenBank/DDBJ databases">
        <title>Genomic Encyclopedia of Type Strains, Phase IV (KMG-IV): sequencing the most valuable type-strain genomes for metagenomic binning, comparative biology and taxonomic classification.</title>
        <authorList>
            <person name="Goeker M."/>
        </authorList>
    </citation>
    <scope>NUCLEOTIDE SEQUENCE [LARGE SCALE GENOMIC DNA]</scope>
    <source>
        <strain evidence="1 2">DSM 18773</strain>
    </source>
</reference>
<proteinExistence type="predicted"/>
<name>A0A316D387_9BACL</name>
<organism evidence="1 2">
    <name type="scientific">Tumebacillus permanentifrigoris</name>
    <dbReference type="NCBI Taxonomy" id="378543"/>
    <lineage>
        <taxon>Bacteria</taxon>
        <taxon>Bacillati</taxon>
        <taxon>Bacillota</taxon>
        <taxon>Bacilli</taxon>
        <taxon>Bacillales</taxon>
        <taxon>Alicyclobacillaceae</taxon>
        <taxon>Tumebacillus</taxon>
    </lineage>
</organism>
<evidence type="ECO:0000313" key="2">
    <source>
        <dbReference type="Proteomes" id="UP000245634"/>
    </source>
</evidence>
<sequence length="158" mass="18163">MFSKLMKFFKRPRFPRVFRGVQSPSIPKVKTVWMGGANGREVVVQSLTVERYLEIIPALEQIPTLLIKQFEYRTSPVEFLAAAMDLAKEEFIEILEIASGLEYRFIVENVTLAELVRFLKAMYEVNEFDFIAGEIKTLLGGMLERAKSLIETEPPQDQ</sequence>